<organism evidence="3">
    <name type="scientific">freshwater metagenome</name>
    <dbReference type="NCBI Taxonomy" id="449393"/>
    <lineage>
        <taxon>unclassified sequences</taxon>
        <taxon>metagenomes</taxon>
        <taxon>ecological metagenomes</taxon>
    </lineage>
</organism>
<feature type="region of interest" description="Disordered" evidence="1">
    <location>
        <begin position="131"/>
        <end position="168"/>
    </location>
</feature>
<dbReference type="Pfam" id="PF04341">
    <property type="entry name" value="DUF485"/>
    <property type="match status" value="1"/>
</dbReference>
<evidence type="ECO:0000256" key="1">
    <source>
        <dbReference type="SAM" id="MobiDB-lite"/>
    </source>
</evidence>
<keyword evidence="2" id="KW-1133">Transmembrane helix</keyword>
<dbReference type="AlphaFoldDB" id="A0A6J7IGI6"/>
<dbReference type="PANTHER" id="PTHR38441:SF1">
    <property type="entry name" value="MEMBRANE PROTEIN"/>
    <property type="match status" value="1"/>
</dbReference>
<protein>
    <submittedName>
        <fullName evidence="3">Unannotated protein</fullName>
    </submittedName>
</protein>
<name>A0A6J7IGI6_9ZZZZ</name>
<evidence type="ECO:0000256" key="2">
    <source>
        <dbReference type="SAM" id="Phobius"/>
    </source>
</evidence>
<dbReference type="EMBL" id="CAFBMK010000158">
    <property type="protein sequence ID" value="CAB4930159.1"/>
    <property type="molecule type" value="Genomic_DNA"/>
</dbReference>
<feature type="region of interest" description="Disordered" evidence="1">
    <location>
        <begin position="1"/>
        <end position="28"/>
    </location>
</feature>
<feature type="transmembrane region" description="Helical" evidence="2">
    <location>
        <begin position="48"/>
        <end position="70"/>
    </location>
</feature>
<feature type="transmembrane region" description="Helical" evidence="2">
    <location>
        <begin position="82"/>
        <end position="105"/>
    </location>
</feature>
<proteinExistence type="predicted"/>
<evidence type="ECO:0000313" key="3">
    <source>
        <dbReference type="EMBL" id="CAB4930159.1"/>
    </source>
</evidence>
<keyword evidence="2" id="KW-0472">Membrane</keyword>
<feature type="compositionally biased region" description="Pro residues" evidence="1">
    <location>
        <begin position="1"/>
        <end position="20"/>
    </location>
</feature>
<accession>A0A6J7IGI6</accession>
<gene>
    <name evidence="3" type="ORF">UFOPK3564_02327</name>
</gene>
<dbReference type="InterPro" id="IPR007436">
    <property type="entry name" value="DUF485"/>
</dbReference>
<keyword evidence="2" id="KW-0812">Transmembrane</keyword>
<dbReference type="PANTHER" id="PTHR38441">
    <property type="entry name" value="INTEGRAL MEMBRANE PROTEIN-RELATED"/>
    <property type="match status" value="1"/>
</dbReference>
<sequence length="168" mass="17667">MAHPSATPPPPGGGPPPSGGPPASKDATWQQVSDTPEFQELVARKRAWIVPATAFFLFWYLLFILMAGYAEDFMGGEFLVDGITVGYAFALSQFVMTFVLALLYVRRSRDVFDPLRVRALQRAAEIANEPVPETALTDAAGVSGTAPGAPGTSGGPGTPGTDRDGGAR</sequence>
<reference evidence="3" key="1">
    <citation type="submission" date="2020-05" db="EMBL/GenBank/DDBJ databases">
        <authorList>
            <person name="Chiriac C."/>
            <person name="Salcher M."/>
            <person name="Ghai R."/>
            <person name="Kavagutti S V."/>
        </authorList>
    </citation>
    <scope>NUCLEOTIDE SEQUENCE</scope>
</reference>